<dbReference type="AlphaFoldDB" id="A0A183IHQ7"/>
<evidence type="ECO:0000313" key="3">
    <source>
        <dbReference type="WBParaSite" id="SBAD_0000329801-mRNA-1"/>
    </source>
</evidence>
<accession>A0A183IHQ7</accession>
<dbReference type="WBParaSite" id="SBAD_0000329801-mRNA-1">
    <property type="protein sequence ID" value="SBAD_0000329801-mRNA-1"/>
    <property type="gene ID" value="SBAD_0000329801"/>
</dbReference>
<dbReference type="Proteomes" id="UP000270296">
    <property type="component" value="Unassembled WGS sequence"/>
</dbReference>
<dbReference type="OrthoDB" id="5827163at2759"/>
<reference evidence="3" key="1">
    <citation type="submission" date="2016-06" db="UniProtKB">
        <authorList>
            <consortium name="WormBaseParasite"/>
        </authorList>
    </citation>
    <scope>IDENTIFICATION</scope>
</reference>
<organism evidence="3">
    <name type="scientific">Soboliphyme baturini</name>
    <dbReference type="NCBI Taxonomy" id="241478"/>
    <lineage>
        <taxon>Eukaryota</taxon>
        <taxon>Metazoa</taxon>
        <taxon>Ecdysozoa</taxon>
        <taxon>Nematoda</taxon>
        <taxon>Enoplea</taxon>
        <taxon>Dorylaimia</taxon>
        <taxon>Dioctophymatida</taxon>
        <taxon>Dioctophymatoidea</taxon>
        <taxon>Soboliphymatidae</taxon>
        <taxon>Soboliphyme</taxon>
    </lineage>
</organism>
<evidence type="ECO:0000313" key="2">
    <source>
        <dbReference type="Proteomes" id="UP000270296"/>
    </source>
</evidence>
<protein>
    <submittedName>
        <fullName evidence="3">UPAR/Ly6 domain-containing protein</fullName>
    </submittedName>
</protein>
<dbReference type="SUPFAM" id="SSF57302">
    <property type="entry name" value="Snake toxin-like"/>
    <property type="match status" value="1"/>
</dbReference>
<dbReference type="InterPro" id="IPR045860">
    <property type="entry name" value="Snake_toxin-like_sf"/>
</dbReference>
<evidence type="ECO:0000313" key="1">
    <source>
        <dbReference type="EMBL" id="VDP00205.1"/>
    </source>
</evidence>
<reference evidence="1 2" key="2">
    <citation type="submission" date="2018-11" db="EMBL/GenBank/DDBJ databases">
        <authorList>
            <consortium name="Pathogen Informatics"/>
        </authorList>
    </citation>
    <scope>NUCLEOTIDE SEQUENCE [LARGE SCALE GENOMIC DNA]</scope>
</reference>
<sequence length="107" mass="12106">MHIFNYLGLQTRCYQCFGSKDRFCNGRTCKHGVFGCIKSVMYTGGLDPSGLQRSNSDNEALAYKGCVILPFHLTCICNTDYCNSAVKPNTAAIWIKFVVIFLLQWMF</sequence>
<name>A0A183IHQ7_9BILA</name>
<proteinExistence type="predicted"/>
<keyword evidence="2" id="KW-1185">Reference proteome</keyword>
<dbReference type="EMBL" id="UZAM01007596">
    <property type="protein sequence ID" value="VDP00205.1"/>
    <property type="molecule type" value="Genomic_DNA"/>
</dbReference>
<gene>
    <name evidence="1" type="ORF">SBAD_LOCUS3152</name>
</gene>